<name>A0AAD7FFK8_9AGAR</name>
<evidence type="ECO:0000256" key="1">
    <source>
        <dbReference type="SAM" id="SignalP"/>
    </source>
</evidence>
<evidence type="ECO:0000313" key="3">
    <source>
        <dbReference type="Proteomes" id="UP001221142"/>
    </source>
</evidence>
<proteinExistence type="predicted"/>
<protein>
    <recommendedName>
        <fullName evidence="4">Apple domain-containing protein</fullName>
    </recommendedName>
</protein>
<comment type="caution">
    <text evidence="2">The sequence shown here is derived from an EMBL/GenBank/DDBJ whole genome shotgun (WGS) entry which is preliminary data.</text>
</comment>
<dbReference type="AlphaFoldDB" id="A0AAD7FFK8"/>
<feature type="signal peptide" evidence="1">
    <location>
        <begin position="1"/>
        <end position="21"/>
    </location>
</feature>
<keyword evidence="3" id="KW-1185">Reference proteome</keyword>
<evidence type="ECO:0000313" key="2">
    <source>
        <dbReference type="EMBL" id="KAJ7621255.1"/>
    </source>
</evidence>
<keyword evidence="1" id="KW-0732">Signal</keyword>
<reference evidence="2" key="1">
    <citation type="submission" date="2023-03" db="EMBL/GenBank/DDBJ databases">
        <title>Massive genome expansion in bonnet fungi (Mycena s.s.) driven by repeated elements and novel gene families across ecological guilds.</title>
        <authorList>
            <consortium name="Lawrence Berkeley National Laboratory"/>
            <person name="Harder C.B."/>
            <person name="Miyauchi S."/>
            <person name="Viragh M."/>
            <person name="Kuo A."/>
            <person name="Thoen E."/>
            <person name="Andreopoulos B."/>
            <person name="Lu D."/>
            <person name="Skrede I."/>
            <person name="Drula E."/>
            <person name="Henrissat B."/>
            <person name="Morin E."/>
            <person name="Kohler A."/>
            <person name="Barry K."/>
            <person name="LaButti K."/>
            <person name="Morin E."/>
            <person name="Salamov A."/>
            <person name="Lipzen A."/>
            <person name="Mereny Z."/>
            <person name="Hegedus B."/>
            <person name="Baldrian P."/>
            <person name="Stursova M."/>
            <person name="Weitz H."/>
            <person name="Taylor A."/>
            <person name="Grigoriev I.V."/>
            <person name="Nagy L.G."/>
            <person name="Martin F."/>
            <person name="Kauserud H."/>
        </authorList>
    </citation>
    <scope>NUCLEOTIDE SEQUENCE</scope>
    <source>
        <strain evidence="2">9284</strain>
    </source>
</reference>
<gene>
    <name evidence="2" type="ORF">FB45DRAFT_1032514</name>
</gene>
<feature type="chain" id="PRO_5041962303" description="Apple domain-containing protein" evidence="1">
    <location>
        <begin position="22"/>
        <end position="215"/>
    </location>
</feature>
<dbReference type="Proteomes" id="UP001221142">
    <property type="component" value="Unassembled WGS sequence"/>
</dbReference>
<evidence type="ECO:0008006" key="4">
    <source>
        <dbReference type="Google" id="ProtNLM"/>
    </source>
</evidence>
<sequence length="215" mass="22498">MRSTAFFTAFCLFVSAASVSASAIALPDAEASVKALNRNGHYGAPTPPWEGGAPGWYFGRPENAPKGLLCLVDNLLCLILSLLDLCPNAAPTIPPPPPPVGSPPQAPDLPGGYNWVFTNLTCAAQNPSYETFGIAETFEDCAIMCNSVSGCACANSYHDNNAGAGKDFTTELTCSLFDGHITAADAINCGKQQQQSPPVGVTVITESYAYCRNGQ</sequence>
<organism evidence="2 3">
    <name type="scientific">Roridomyces roridus</name>
    <dbReference type="NCBI Taxonomy" id="1738132"/>
    <lineage>
        <taxon>Eukaryota</taxon>
        <taxon>Fungi</taxon>
        <taxon>Dikarya</taxon>
        <taxon>Basidiomycota</taxon>
        <taxon>Agaricomycotina</taxon>
        <taxon>Agaricomycetes</taxon>
        <taxon>Agaricomycetidae</taxon>
        <taxon>Agaricales</taxon>
        <taxon>Marasmiineae</taxon>
        <taxon>Mycenaceae</taxon>
        <taxon>Roridomyces</taxon>
    </lineage>
</organism>
<dbReference type="EMBL" id="JARKIF010000016">
    <property type="protein sequence ID" value="KAJ7621255.1"/>
    <property type="molecule type" value="Genomic_DNA"/>
</dbReference>
<accession>A0AAD7FFK8</accession>